<dbReference type="InterPro" id="IPR052359">
    <property type="entry name" value="HTH-type_reg/antitoxin"/>
</dbReference>
<protein>
    <submittedName>
        <fullName evidence="5">Transcriptional regulator</fullName>
    </submittedName>
</protein>
<reference evidence="5 6" key="1">
    <citation type="submission" date="2019-05" db="EMBL/GenBank/DDBJ databases">
        <title>Draft Whole-Genome sequence of the green sulfur bacterium Prosthecochloris vibrioformis DSM 260.</title>
        <authorList>
            <person name="Meyer T.E."/>
            <person name="Kyndt J.A."/>
        </authorList>
    </citation>
    <scope>NUCLEOTIDE SEQUENCE [LARGE SCALE GENOMIC DNA]</scope>
    <source>
        <strain evidence="5 6">DSM 260</strain>
    </source>
</reference>
<comment type="caution">
    <text evidence="5">The sequence shown here is derived from an EMBL/GenBank/DDBJ whole genome shotgun (WGS) entry which is preliminary data.</text>
</comment>
<keyword evidence="1" id="KW-0805">Transcription regulation</keyword>
<dbReference type="GO" id="GO:0003677">
    <property type="term" value="F:DNA binding"/>
    <property type="evidence" value="ECO:0007669"/>
    <property type="project" value="UniProtKB-KW"/>
</dbReference>
<evidence type="ECO:0000313" key="5">
    <source>
        <dbReference type="EMBL" id="TNJ35896.1"/>
    </source>
</evidence>
<sequence length="98" mass="10939">MSEAGSKLIKSARQALAYARGEVSEGFIAHVPDEVDVKAIRMSLGLTQPEFSNRFGFDVRAVQDWEQKRRQPDRAARVLLTVIAREPDAVRRALGDSE</sequence>
<keyword evidence="3" id="KW-0804">Transcription</keyword>
<dbReference type="PANTHER" id="PTHR36511">
    <property type="entry name" value="MERR FAMILY BACTERIAL REGULATORY PROTEIN"/>
    <property type="match status" value="1"/>
</dbReference>
<keyword evidence="6" id="KW-1185">Reference proteome</keyword>
<evidence type="ECO:0000256" key="3">
    <source>
        <dbReference type="ARBA" id="ARBA00023163"/>
    </source>
</evidence>
<dbReference type="InterPro" id="IPR001387">
    <property type="entry name" value="Cro/C1-type_HTH"/>
</dbReference>
<dbReference type="PANTHER" id="PTHR36511:SF4">
    <property type="entry name" value="ANTITOXIN MQSA"/>
    <property type="match status" value="1"/>
</dbReference>
<proteinExistence type="predicted"/>
<dbReference type="EMBL" id="VDCI01000010">
    <property type="protein sequence ID" value="TNJ35896.1"/>
    <property type="molecule type" value="Genomic_DNA"/>
</dbReference>
<evidence type="ECO:0000256" key="2">
    <source>
        <dbReference type="ARBA" id="ARBA00023125"/>
    </source>
</evidence>
<feature type="domain" description="HTH cro/C1-type" evidence="4">
    <location>
        <begin position="37"/>
        <end position="73"/>
    </location>
</feature>
<accession>A0A5C4RX90</accession>
<gene>
    <name evidence="5" type="ORF">FGF68_09455</name>
</gene>
<name>A0A5C4RX90_PROVB</name>
<evidence type="ECO:0000259" key="4">
    <source>
        <dbReference type="PROSITE" id="PS50943"/>
    </source>
</evidence>
<keyword evidence="2" id="KW-0238">DNA-binding</keyword>
<dbReference type="SUPFAM" id="SSF47413">
    <property type="entry name" value="lambda repressor-like DNA-binding domains"/>
    <property type="match status" value="1"/>
</dbReference>
<dbReference type="RefSeq" id="WP_085660436.1">
    <property type="nucleotide sequence ID" value="NZ_VDCI01000010.1"/>
</dbReference>
<dbReference type="CDD" id="cd00093">
    <property type="entry name" value="HTH_XRE"/>
    <property type="match status" value="1"/>
</dbReference>
<dbReference type="Proteomes" id="UP000309544">
    <property type="component" value="Unassembled WGS sequence"/>
</dbReference>
<dbReference type="Gene3D" id="1.10.260.40">
    <property type="entry name" value="lambda repressor-like DNA-binding domains"/>
    <property type="match status" value="1"/>
</dbReference>
<organism evidence="5 6">
    <name type="scientific">Prosthecochloris vibrioformis</name>
    <name type="common">Chlorobium vibrioforme</name>
    <dbReference type="NCBI Taxonomy" id="1098"/>
    <lineage>
        <taxon>Bacteria</taxon>
        <taxon>Pseudomonadati</taxon>
        <taxon>Chlorobiota</taxon>
        <taxon>Chlorobiia</taxon>
        <taxon>Chlorobiales</taxon>
        <taxon>Chlorobiaceae</taxon>
        <taxon>Prosthecochloris</taxon>
    </lineage>
</organism>
<dbReference type="PROSITE" id="PS50943">
    <property type="entry name" value="HTH_CROC1"/>
    <property type="match status" value="1"/>
</dbReference>
<evidence type="ECO:0000256" key="1">
    <source>
        <dbReference type="ARBA" id="ARBA00023015"/>
    </source>
</evidence>
<evidence type="ECO:0000313" key="6">
    <source>
        <dbReference type="Proteomes" id="UP000309544"/>
    </source>
</evidence>
<dbReference type="InterPro" id="IPR010982">
    <property type="entry name" value="Lambda_DNA-bd_dom_sf"/>
</dbReference>
<dbReference type="AlphaFoldDB" id="A0A5C4RX90"/>